<feature type="transmembrane region" description="Helical" evidence="14">
    <location>
        <begin position="45"/>
        <end position="68"/>
    </location>
</feature>
<feature type="transmembrane region" description="Helical" evidence="14">
    <location>
        <begin position="118"/>
        <end position="137"/>
    </location>
</feature>
<dbReference type="OrthoDB" id="46988at2759"/>
<accession>A0A1V8TU27</accession>
<sequence length="259" mass="28260">MDRPSGSQLPPPTHKHPPRSSSKSGSTIPILQPTKTPSSASNGYLILYNAVSAALWANILTQVLVLALGEGFAGVFEGLDEFVRTVQTLAGMEVVHSAIGLVRAPLLTTIMQVASRFLLVWGIAFFFPGSTASSSAYTTMLLAWSLTEVIRYSYFVINLTYGFVPDAITWLRYNTFLVLYPLGISSECWLVYRAMGEAGKIGGEGTLGGNVMVWWALVGVLAVYVPGSWVLFTHMLGQRTKVMKTLTTTRQKNESKKQS</sequence>
<keyword evidence="10 14" id="KW-0472">Membrane</keyword>
<feature type="compositionally biased region" description="Polar residues" evidence="15">
    <location>
        <begin position="19"/>
        <end position="37"/>
    </location>
</feature>
<dbReference type="InterPro" id="IPR007482">
    <property type="entry name" value="Tyr_Pase-like_PTPLA"/>
</dbReference>
<keyword evidence="14" id="KW-0256">Endoplasmic reticulum</keyword>
<keyword evidence="17" id="KW-1185">Reference proteome</keyword>
<evidence type="ECO:0000256" key="7">
    <source>
        <dbReference type="ARBA" id="ARBA00022832"/>
    </source>
</evidence>
<comment type="pathway">
    <text evidence="2 14">Lipid metabolism; fatty acid biosynthesis.</text>
</comment>
<dbReference type="UniPathway" id="UPA00094"/>
<feature type="transmembrane region" description="Helical" evidence="14">
    <location>
        <begin position="149"/>
        <end position="168"/>
    </location>
</feature>
<dbReference type="AlphaFoldDB" id="A0A1V8TU27"/>
<evidence type="ECO:0000256" key="5">
    <source>
        <dbReference type="ARBA" id="ARBA00022516"/>
    </source>
</evidence>
<evidence type="ECO:0000313" key="16">
    <source>
        <dbReference type="EMBL" id="OQO14804.1"/>
    </source>
</evidence>
<comment type="catalytic activity">
    <reaction evidence="13 14">
        <text>a very-long-chain (3R)-3-hydroxyacyl-CoA = a very-long-chain (2E)-enoyl-CoA + H2O</text>
        <dbReference type="Rhea" id="RHEA:45812"/>
        <dbReference type="ChEBI" id="CHEBI:15377"/>
        <dbReference type="ChEBI" id="CHEBI:83728"/>
        <dbReference type="ChEBI" id="CHEBI:85440"/>
        <dbReference type="EC" id="4.2.1.134"/>
    </reaction>
</comment>
<keyword evidence="8 14" id="KW-1133">Transmembrane helix</keyword>
<name>A0A1V8TU27_9PEZI</name>
<keyword evidence="11 14" id="KW-0275">Fatty acid biosynthesis</keyword>
<dbReference type="EC" id="4.2.1.134" evidence="4 14"/>
<dbReference type="GO" id="GO:0030497">
    <property type="term" value="P:fatty acid elongation"/>
    <property type="evidence" value="ECO:0007669"/>
    <property type="project" value="TreeGrafter"/>
</dbReference>
<evidence type="ECO:0000256" key="15">
    <source>
        <dbReference type="SAM" id="MobiDB-lite"/>
    </source>
</evidence>
<proteinExistence type="inferred from homology"/>
<dbReference type="PANTHER" id="PTHR11035">
    <property type="entry name" value="VERY-LONG-CHAIN (3R)-3-HYDROXYACYL-COA DEHYDRATASE"/>
    <property type="match status" value="1"/>
</dbReference>
<dbReference type="GO" id="GO:0005789">
    <property type="term" value="C:endoplasmic reticulum membrane"/>
    <property type="evidence" value="ECO:0007669"/>
    <property type="project" value="UniProtKB-SubCell"/>
</dbReference>
<dbReference type="PANTHER" id="PTHR11035:SF3">
    <property type="entry name" value="VERY-LONG-CHAIN (3R)-3-HYDROXYACYL-COA DEHYDRATASE"/>
    <property type="match status" value="1"/>
</dbReference>
<protein>
    <recommendedName>
        <fullName evidence="4 14">Very-long-chain (3R)-3-hydroxyacyl-CoA dehydratase</fullName>
        <ecNumber evidence="4 14">4.2.1.134</ecNumber>
    </recommendedName>
</protein>
<keyword evidence="9 14" id="KW-0443">Lipid metabolism</keyword>
<evidence type="ECO:0000256" key="12">
    <source>
        <dbReference type="ARBA" id="ARBA00023239"/>
    </source>
</evidence>
<dbReference type="Pfam" id="PF04387">
    <property type="entry name" value="PTPLA"/>
    <property type="match status" value="1"/>
</dbReference>
<dbReference type="GO" id="GO:0030148">
    <property type="term" value="P:sphingolipid biosynthetic process"/>
    <property type="evidence" value="ECO:0007669"/>
    <property type="project" value="TreeGrafter"/>
</dbReference>
<evidence type="ECO:0000256" key="11">
    <source>
        <dbReference type="ARBA" id="ARBA00023160"/>
    </source>
</evidence>
<feature type="transmembrane region" description="Helical" evidence="14">
    <location>
        <begin position="175"/>
        <end position="192"/>
    </location>
</feature>
<dbReference type="EMBL" id="NAJO01000001">
    <property type="protein sequence ID" value="OQO14804.1"/>
    <property type="molecule type" value="Genomic_DNA"/>
</dbReference>
<dbReference type="FunCoup" id="A0A1V8TU27">
    <property type="interactions" value="1007"/>
</dbReference>
<evidence type="ECO:0000256" key="14">
    <source>
        <dbReference type="RuleBase" id="RU363109"/>
    </source>
</evidence>
<dbReference type="GO" id="GO:0042761">
    <property type="term" value="P:very long-chain fatty acid biosynthetic process"/>
    <property type="evidence" value="ECO:0007669"/>
    <property type="project" value="TreeGrafter"/>
</dbReference>
<keyword evidence="6 14" id="KW-0812">Transmembrane</keyword>
<comment type="similarity">
    <text evidence="3 14">Belongs to the very long-chain fatty acids dehydratase HACD family.</text>
</comment>
<feature type="transmembrane region" description="Helical" evidence="14">
    <location>
        <begin position="212"/>
        <end position="232"/>
    </location>
</feature>
<dbReference type="STRING" id="1507870.A0A1V8TU27"/>
<keyword evidence="7 14" id="KW-0276">Fatty acid metabolism</keyword>
<organism evidence="16 17">
    <name type="scientific">Cryoendolithus antarcticus</name>
    <dbReference type="NCBI Taxonomy" id="1507870"/>
    <lineage>
        <taxon>Eukaryota</taxon>
        <taxon>Fungi</taxon>
        <taxon>Dikarya</taxon>
        <taxon>Ascomycota</taxon>
        <taxon>Pezizomycotina</taxon>
        <taxon>Dothideomycetes</taxon>
        <taxon>Dothideomycetidae</taxon>
        <taxon>Cladosporiales</taxon>
        <taxon>Cladosporiaceae</taxon>
        <taxon>Cryoendolithus</taxon>
    </lineage>
</organism>
<dbReference type="GO" id="GO:0102158">
    <property type="term" value="F:very-long-chain (3R)-3-hydroxyacyl-CoA dehydratase activity"/>
    <property type="evidence" value="ECO:0007669"/>
    <property type="project" value="UniProtKB-EC"/>
</dbReference>
<evidence type="ECO:0000256" key="8">
    <source>
        <dbReference type="ARBA" id="ARBA00022989"/>
    </source>
</evidence>
<evidence type="ECO:0000313" key="17">
    <source>
        <dbReference type="Proteomes" id="UP000192596"/>
    </source>
</evidence>
<gene>
    <name evidence="16" type="ORF">B0A48_00186</name>
</gene>
<evidence type="ECO:0000256" key="1">
    <source>
        <dbReference type="ARBA" id="ARBA00004141"/>
    </source>
</evidence>
<evidence type="ECO:0000256" key="4">
    <source>
        <dbReference type="ARBA" id="ARBA00013122"/>
    </source>
</evidence>
<evidence type="ECO:0000256" key="10">
    <source>
        <dbReference type="ARBA" id="ARBA00023136"/>
    </source>
</evidence>
<keyword evidence="5 14" id="KW-0444">Lipid biosynthesis</keyword>
<evidence type="ECO:0000256" key="3">
    <source>
        <dbReference type="ARBA" id="ARBA00007811"/>
    </source>
</evidence>
<comment type="subcellular location">
    <subcellularLocation>
        <location evidence="14">Endoplasmic reticulum membrane</location>
        <topology evidence="14">Multi-pass membrane protein</topology>
    </subcellularLocation>
    <subcellularLocation>
        <location evidence="1">Membrane</location>
        <topology evidence="1">Multi-pass membrane protein</topology>
    </subcellularLocation>
</comment>
<feature type="region of interest" description="Disordered" evidence="15">
    <location>
        <begin position="1"/>
        <end position="37"/>
    </location>
</feature>
<dbReference type="Proteomes" id="UP000192596">
    <property type="component" value="Unassembled WGS sequence"/>
</dbReference>
<evidence type="ECO:0000256" key="2">
    <source>
        <dbReference type="ARBA" id="ARBA00005194"/>
    </source>
</evidence>
<comment type="caution">
    <text evidence="16">The sequence shown here is derived from an EMBL/GenBank/DDBJ whole genome shotgun (WGS) entry which is preliminary data.</text>
</comment>
<evidence type="ECO:0000256" key="6">
    <source>
        <dbReference type="ARBA" id="ARBA00022692"/>
    </source>
</evidence>
<keyword evidence="12 14" id="KW-0456">Lyase</keyword>
<evidence type="ECO:0000256" key="13">
    <source>
        <dbReference type="ARBA" id="ARBA00036671"/>
    </source>
</evidence>
<dbReference type="InParanoid" id="A0A1V8TU27"/>
<comment type="function">
    <text evidence="14">Catalyzes the third of the four reactions of the long-chain fatty acids elongation cycle. This endoplasmic reticulum-bound enzymatic process, allows the addition of two carbons to the chain of long- and very long-chain fatty acids/VLCFAs per cycle. This enzyme catalyzes the dehydration of the 3-hydroxyacyl-CoA intermediate into trans-2,3-enoyl-CoA, within each cycle of fatty acid elongation. Thereby, it participates to the production of VLCFAs of different chain lengths that are involved in multiple biological processes as precursors of membrane lipids and lipid mediators.</text>
</comment>
<evidence type="ECO:0000256" key="9">
    <source>
        <dbReference type="ARBA" id="ARBA00023098"/>
    </source>
</evidence>
<reference evidence="17" key="1">
    <citation type="submission" date="2017-03" db="EMBL/GenBank/DDBJ databases">
        <title>Genomes of endolithic fungi from Antarctica.</title>
        <authorList>
            <person name="Coleine C."/>
            <person name="Masonjones S."/>
            <person name="Stajich J.E."/>
        </authorList>
    </citation>
    <scope>NUCLEOTIDE SEQUENCE [LARGE SCALE GENOMIC DNA]</scope>
    <source>
        <strain evidence="17">CCFEE 5527</strain>
    </source>
</reference>